<sequence>MTDLDERLRAYYDAADEPPPEALARIRRRVLTPQRRSPAPWRWPTLVSAAVAFAVLALVVLTRSASVPADDARATLELVAARAAGSAPTALPGDGFVYARTRQLAVNSVFGKDGEARYESESLIETWAPADTLRAVRIDTTTGLHARPLTADDAARLSAYGSTYQTVQQRSTTTPNRAELPVRAYLAAIPTDPHQVVARLREEVETAYGPPPRGSAKPSVDQRTFTRIGDLLSEAGVLLEPAQRAALFRAAALLPGVRELTERADLAGRSGVAIGYGMPNGTREELIVDVDSGQVLGLRTVDISSGTVLAWSSSEQRVVRAVGGKESAR</sequence>
<name>A0ABV7YET2_9ACTN</name>
<dbReference type="RefSeq" id="WP_205118837.1">
    <property type="nucleotide sequence ID" value="NZ_JAFBCM010000001.1"/>
</dbReference>
<keyword evidence="2" id="KW-1185">Reference proteome</keyword>
<protein>
    <submittedName>
        <fullName evidence="1">CU044_5270 family protein</fullName>
    </submittedName>
</protein>
<comment type="caution">
    <text evidence="1">The sequence shown here is derived from an EMBL/GenBank/DDBJ whole genome shotgun (WGS) entry which is preliminary data.</text>
</comment>
<reference evidence="2" key="1">
    <citation type="journal article" date="2019" name="Int. J. Syst. Evol. Microbiol.">
        <title>The Global Catalogue of Microorganisms (GCM) 10K type strain sequencing project: providing services to taxonomists for standard genome sequencing and annotation.</title>
        <authorList>
            <consortium name="The Broad Institute Genomics Platform"/>
            <consortium name="The Broad Institute Genome Sequencing Center for Infectious Disease"/>
            <person name="Wu L."/>
            <person name="Ma J."/>
        </authorList>
    </citation>
    <scope>NUCLEOTIDE SEQUENCE [LARGE SCALE GENOMIC DNA]</scope>
    <source>
        <strain evidence="2">CGMCC 4.7241</strain>
    </source>
</reference>
<accession>A0ABV7YET2</accession>
<dbReference type="NCBIfam" id="NF038083">
    <property type="entry name" value="CU044_5270_fam"/>
    <property type="match status" value="1"/>
</dbReference>
<evidence type="ECO:0000313" key="2">
    <source>
        <dbReference type="Proteomes" id="UP001595699"/>
    </source>
</evidence>
<gene>
    <name evidence="1" type="ORF">ACFOUW_17035</name>
</gene>
<organism evidence="1 2">
    <name type="scientific">Tenggerimyces flavus</name>
    <dbReference type="NCBI Taxonomy" id="1708749"/>
    <lineage>
        <taxon>Bacteria</taxon>
        <taxon>Bacillati</taxon>
        <taxon>Actinomycetota</taxon>
        <taxon>Actinomycetes</taxon>
        <taxon>Propionibacteriales</taxon>
        <taxon>Nocardioidaceae</taxon>
        <taxon>Tenggerimyces</taxon>
    </lineage>
</organism>
<dbReference type="InterPro" id="IPR047789">
    <property type="entry name" value="CU044_5270-like"/>
</dbReference>
<dbReference type="Proteomes" id="UP001595699">
    <property type="component" value="Unassembled WGS sequence"/>
</dbReference>
<proteinExistence type="predicted"/>
<evidence type="ECO:0000313" key="1">
    <source>
        <dbReference type="EMBL" id="MFC3762550.1"/>
    </source>
</evidence>
<dbReference type="EMBL" id="JBHRZH010000015">
    <property type="protein sequence ID" value="MFC3762550.1"/>
    <property type="molecule type" value="Genomic_DNA"/>
</dbReference>